<comment type="caution">
    <text evidence="7">The sequence shown here is derived from an EMBL/GenBank/DDBJ whole genome shotgun (WGS) entry which is preliminary data.</text>
</comment>
<keyword evidence="2" id="KW-0533">Nickel</keyword>
<sequence length="139" mass="15077">MDIIPISAYNEVFDAYHRTGCSTDGDWESIMKQFLRCGLAFCYTGVVAADIATDVLFGIGHRATSKVNVGALKKGYVNIAVHGHLPTLVSEIVRIGRTQEFIDIAKAHGAEGIHFYGVCCSCLSAMKALFHCPMPLVPN</sequence>
<evidence type="ECO:0000256" key="2">
    <source>
        <dbReference type="ARBA" id="ARBA00022596"/>
    </source>
</evidence>
<accession>K9DH67</accession>
<dbReference type="InterPro" id="IPR016101">
    <property type="entry name" value="CO_DH_a-bundle"/>
</dbReference>
<dbReference type="PANTHER" id="PTHR30109">
    <property type="entry name" value="HYDROXYLAMINE REDUCTASE"/>
    <property type="match status" value="1"/>
</dbReference>
<keyword evidence="8" id="KW-1185">Reference proteome</keyword>
<keyword evidence="4" id="KW-0560">Oxidoreductase</keyword>
<evidence type="ECO:0000313" key="7">
    <source>
        <dbReference type="EMBL" id="EKU78172.1"/>
    </source>
</evidence>
<evidence type="ECO:0000256" key="3">
    <source>
        <dbReference type="ARBA" id="ARBA00022723"/>
    </source>
</evidence>
<dbReference type="GO" id="GO:0004601">
    <property type="term" value="F:peroxidase activity"/>
    <property type="evidence" value="ECO:0007669"/>
    <property type="project" value="TreeGrafter"/>
</dbReference>
<dbReference type="EMBL" id="AHAF01000009">
    <property type="protein sequence ID" value="EKU78172.1"/>
    <property type="molecule type" value="Genomic_DNA"/>
</dbReference>
<dbReference type="HOGENOM" id="CLU_1844256_0_0_9"/>
<dbReference type="GO" id="GO:0006091">
    <property type="term" value="P:generation of precursor metabolites and energy"/>
    <property type="evidence" value="ECO:0007669"/>
    <property type="project" value="InterPro"/>
</dbReference>
<dbReference type="InterPro" id="IPR016099">
    <property type="entry name" value="Prismane-like_a/b-sand"/>
</dbReference>
<evidence type="ECO:0000256" key="5">
    <source>
        <dbReference type="ARBA" id="ARBA00023004"/>
    </source>
</evidence>
<dbReference type="Gene3D" id="3.40.50.2030">
    <property type="match status" value="1"/>
</dbReference>
<dbReference type="GO" id="GO:0051539">
    <property type="term" value="F:4 iron, 4 sulfur cluster binding"/>
    <property type="evidence" value="ECO:0007669"/>
    <property type="project" value="UniProtKB-KW"/>
</dbReference>
<evidence type="ECO:0000256" key="6">
    <source>
        <dbReference type="ARBA" id="ARBA00023014"/>
    </source>
</evidence>
<evidence type="ECO:0000313" key="8">
    <source>
        <dbReference type="Proteomes" id="UP000009891"/>
    </source>
</evidence>
<evidence type="ECO:0000256" key="4">
    <source>
        <dbReference type="ARBA" id="ARBA00023002"/>
    </source>
</evidence>
<dbReference type="GO" id="GO:0042542">
    <property type="term" value="P:response to hydrogen peroxide"/>
    <property type="evidence" value="ECO:0007669"/>
    <property type="project" value="TreeGrafter"/>
</dbReference>
<dbReference type="SUPFAM" id="SSF56821">
    <property type="entry name" value="Prismane protein-like"/>
    <property type="match status" value="1"/>
</dbReference>
<reference evidence="7 8" key="1">
    <citation type="submission" date="2012-09" db="EMBL/GenBank/DDBJ databases">
        <title>The Genome Sequence of Veillonella ratti ACS-216-V-COL6B.</title>
        <authorList>
            <consortium name="The Broad Institute Genome Sequencing Platform"/>
            <person name="Earl A."/>
            <person name="Ward D."/>
            <person name="Feldgarden M."/>
            <person name="Gevers D."/>
            <person name="Saerens B."/>
            <person name="Vaneechoutte M."/>
            <person name="Walker B."/>
            <person name="Young S.K."/>
            <person name="Zeng Q."/>
            <person name="Gargeya S."/>
            <person name="Fitzgerald M."/>
            <person name="Haas B."/>
            <person name="Abouelleil A."/>
            <person name="Alvarado L."/>
            <person name="Arachchi H.M."/>
            <person name="Berlin A."/>
            <person name="Chapman S.B."/>
            <person name="Goldberg J."/>
            <person name="Griggs A."/>
            <person name="Gujja S."/>
            <person name="Hansen M."/>
            <person name="Howarth C."/>
            <person name="Imamovic A."/>
            <person name="Larimer J."/>
            <person name="McCowen C."/>
            <person name="Montmayeur A."/>
            <person name="Murphy C."/>
            <person name="Neiman D."/>
            <person name="Pearson M."/>
            <person name="Priest M."/>
            <person name="Roberts A."/>
            <person name="Saif S."/>
            <person name="Shea T."/>
            <person name="Sisk P."/>
            <person name="Sykes S."/>
            <person name="Wortman J."/>
            <person name="Nusbaum C."/>
            <person name="Birren B."/>
        </authorList>
    </citation>
    <scope>NUCLEOTIDE SEQUENCE [LARGE SCALE GENOMIC DNA]</scope>
    <source>
        <strain evidence="7 8">ACS-216-V-Col6b</strain>
    </source>
</reference>
<proteinExistence type="predicted"/>
<dbReference type="STRING" id="883156.HMPREF9282_01278"/>
<dbReference type="InterPro" id="IPR004137">
    <property type="entry name" value="HCP/CODH"/>
</dbReference>
<dbReference type="eggNOG" id="COG1151">
    <property type="taxonomic scope" value="Bacteria"/>
</dbReference>
<organism evidence="7 8">
    <name type="scientific">Veillonella seminalis ACS-216-V-Col6b</name>
    <dbReference type="NCBI Taxonomy" id="883156"/>
    <lineage>
        <taxon>Bacteria</taxon>
        <taxon>Bacillati</taxon>
        <taxon>Bacillota</taxon>
        <taxon>Negativicutes</taxon>
        <taxon>Veillonellales</taxon>
        <taxon>Veillonellaceae</taxon>
        <taxon>Veillonella</taxon>
    </lineage>
</organism>
<dbReference type="GO" id="GO:0016151">
    <property type="term" value="F:nickel cation binding"/>
    <property type="evidence" value="ECO:0007669"/>
    <property type="project" value="InterPro"/>
</dbReference>
<dbReference type="GO" id="GO:0050418">
    <property type="term" value="F:hydroxylamine reductase activity"/>
    <property type="evidence" value="ECO:0007669"/>
    <property type="project" value="TreeGrafter"/>
</dbReference>
<keyword evidence="1" id="KW-0004">4Fe-4S</keyword>
<keyword evidence="6" id="KW-0411">Iron-sulfur</keyword>
<evidence type="ECO:0000256" key="1">
    <source>
        <dbReference type="ARBA" id="ARBA00022485"/>
    </source>
</evidence>
<dbReference type="Gene3D" id="1.20.1270.30">
    <property type="match status" value="1"/>
</dbReference>
<dbReference type="GO" id="GO:0043885">
    <property type="term" value="F:anaerobic carbon-monoxide dehydrogenase activity"/>
    <property type="evidence" value="ECO:0007669"/>
    <property type="project" value="InterPro"/>
</dbReference>
<gene>
    <name evidence="7" type="ORF">HMPREF9282_01278</name>
</gene>
<dbReference type="InterPro" id="IPR011254">
    <property type="entry name" value="Prismane-like_sf"/>
</dbReference>
<keyword evidence="3" id="KW-0479">Metal-binding</keyword>
<dbReference type="PATRIC" id="fig|883156.3.peg.1240"/>
<keyword evidence="5" id="KW-0408">Iron</keyword>
<dbReference type="Pfam" id="PF03063">
    <property type="entry name" value="Prismane"/>
    <property type="match status" value="1"/>
</dbReference>
<protein>
    <submittedName>
        <fullName evidence="7">Uncharacterized protein</fullName>
    </submittedName>
</protein>
<name>K9DH67_9FIRM</name>
<dbReference type="Proteomes" id="UP000009891">
    <property type="component" value="Unassembled WGS sequence"/>
</dbReference>
<dbReference type="PANTHER" id="PTHR30109:SF4">
    <property type="entry name" value="CARBON MONOXIDE DEHYDROGENASE"/>
    <property type="match status" value="1"/>
</dbReference>
<dbReference type="AlphaFoldDB" id="K9DH67"/>